<keyword evidence="1" id="KW-0812">Transmembrane</keyword>
<gene>
    <name evidence="2" type="ORF">SAMN05421841_3749</name>
</gene>
<protein>
    <submittedName>
        <fullName evidence="2">Uncharacterized protein</fullName>
    </submittedName>
</protein>
<accession>A0A1I0S1B1</accession>
<reference evidence="3" key="1">
    <citation type="submission" date="2016-10" db="EMBL/GenBank/DDBJ databases">
        <authorList>
            <person name="Varghese N."/>
            <person name="Submissions S."/>
        </authorList>
    </citation>
    <scope>NUCLEOTIDE SEQUENCE [LARGE SCALE GENOMIC DNA]</scope>
    <source>
        <strain evidence="3">DSM 17724</strain>
    </source>
</reference>
<organism evidence="2 3">
    <name type="scientific">Chryseobacterium wanjuense</name>
    <dbReference type="NCBI Taxonomy" id="356305"/>
    <lineage>
        <taxon>Bacteria</taxon>
        <taxon>Pseudomonadati</taxon>
        <taxon>Bacteroidota</taxon>
        <taxon>Flavobacteriia</taxon>
        <taxon>Flavobacteriales</taxon>
        <taxon>Weeksellaceae</taxon>
        <taxon>Chryseobacterium group</taxon>
        <taxon>Chryseobacterium</taxon>
    </lineage>
</organism>
<keyword evidence="3" id="KW-1185">Reference proteome</keyword>
<proteinExistence type="predicted"/>
<dbReference type="AlphaFoldDB" id="A0A1I0S1B1"/>
<sequence>MNSYEAGYNMGYITGQILTLGFIVLIIYGIVRLKKIIKK</sequence>
<name>A0A1I0S1B1_9FLAO</name>
<keyword evidence="1" id="KW-1133">Transmembrane helix</keyword>
<dbReference type="STRING" id="356305.SAMN05421841_3749"/>
<keyword evidence="1" id="KW-0472">Membrane</keyword>
<evidence type="ECO:0000313" key="2">
    <source>
        <dbReference type="EMBL" id="SEW48219.1"/>
    </source>
</evidence>
<feature type="transmembrane region" description="Helical" evidence="1">
    <location>
        <begin position="12"/>
        <end position="31"/>
    </location>
</feature>
<dbReference type="EMBL" id="FOIU01000003">
    <property type="protein sequence ID" value="SEW48219.1"/>
    <property type="molecule type" value="Genomic_DNA"/>
</dbReference>
<dbReference type="Proteomes" id="UP000199469">
    <property type="component" value="Unassembled WGS sequence"/>
</dbReference>
<evidence type="ECO:0000256" key="1">
    <source>
        <dbReference type="SAM" id="Phobius"/>
    </source>
</evidence>
<evidence type="ECO:0000313" key="3">
    <source>
        <dbReference type="Proteomes" id="UP000199469"/>
    </source>
</evidence>